<dbReference type="PANTHER" id="PTHR33516">
    <property type="entry name" value="LEXA REPRESSOR"/>
    <property type="match status" value="1"/>
</dbReference>
<name>A0A099KYF5_COLPS</name>
<dbReference type="Gene3D" id="2.10.109.10">
    <property type="entry name" value="Umud Fragment, subunit A"/>
    <property type="match status" value="1"/>
</dbReference>
<dbReference type="CDD" id="cd06529">
    <property type="entry name" value="S24_LexA-like"/>
    <property type="match status" value="1"/>
</dbReference>
<accession>A0A099KYF5</accession>
<dbReference type="SUPFAM" id="SSF51306">
    <property type="entry name" value="LexA/Signal peptidase"/>
    <property type="match status" value="1"/>
</dbReference>
<dbReference type="PANTHER" id="PTHR33516:SF2">
    <property type="entry name" value="LEXA REPRESSOR-RELATED"/>
    <property type="match status" value="1"/>
</dbReference>
<reference evidence="2 3" key="1">
    <citation type="submission" date="2014-08" db="EMBL/GenBank/DDBJ databases">
        <title>Genomic and Phenotypic Diversity of Colwellia psychrerythraea strains from Disparate Marine Basins.</title>
        <authorList>
            <person name="Techtmann S.M."/>
            <person name="Stelling S.C."/>
            <person name="Utturkar S.M."/>
            <person name="Alshibli N."/>
            <person name="Harris A."/>
            <person name="Brown S.D."/>
            <person name="Hazen T.C."/>
        </authorList>
    </citation>
    <scope>NUCLEOTIDE SEQUENCE [LARGE SCALE GENOMIC DNA]</scope>
    <source>
        <strain evidence="2 3">GAB14E</strain>
    </source>
</reference>
<dbReference type="InterPro" id="IPR050077">
    <property type="entry name" value="LexA_repressor"/>
</dbReference>
<dbReference type="InterPro" id="IPR015927">
    <property type="entry name" value="Peptidase_S24_S26A/B/C"/>
</dbReference>
<dbReference type="InterPro" id="IPR036286">
    <property type="entry name" value="LexA/Signal_pep-like_sf"/>
</dbReference>
<dbReference type="PATRIC" id="fig|28229.3.peg.1615"/>
<protein>
    <submittedName>
        <fullName evidence="2">Peptidase S24/S26A/S26B, conserved region</fullName>
    </submittedName>
</protein>
<feature type="domain" description="Peptidase S24/S26A/S26B/S26C" evidence="1">
    <location>
        <begin position="14"/>
        <end position="119"/>
    </location>
</feature>
<dbReference type="Pfam" id="PF00717">
    <property type="entry name" value="Peptidase_S24"/>
    <property type="match status" value="1"/>
</dbReference>
<evidence type="ECO:0000313" key="2">
    <source>
        <dbReference type="EMBL" id="KGJ95225.1"/>
    </source>
</evidence>
<dbReference type="RefSeq" id="WP_033081670.1">
    <property type="nucleotide sequence ID" value="NZ_JQEC01000015.1"/>
</dbReference>
<dbReference type="OrthoDB" id="9787787at2"/>
<organism evidence="2 3">
    <name type="scientific">Colwellia psychrerythraea</name>
    <name type="common">Vibrio psychroerythus</name>
    <dbReference type="NCBI Taxonomy" id="28229"/>
    <lineage>
        <taxon>Bacteria</taxon>
        <taxon>Pseudomonadati</taxon>
        <taxon>Pseudomonadota</taxon>
        <taxon>Gammaproteobacteria</taxon>
        <taxon>Alteromonadales</taxon>
        <taxon>Colwelliaceae</taxon>
        <taxon>Colwellia</taxon>
    </lineage>
</organism>
<proteinExistence type="predicted"/>
<evidence type="ECO:0000313" key="3">
    <source>
        <dbReference type="Proteomes" id="UP000029868"/>
    </source>
</evidence>
<dbReference type="AlphaFoldDB" id="A0A099KYF5"/>
<evidence type="ECO:0000259" key="1">
    <source>
        <dbReference type="Pfam" id="PF00717"/>
    </source>
</evidence>
<gene>
    <name evidence="2" type="ORF">GAB14E_2007</name>
</gene>
<sequence length="137" mass="14823">MKFIPILIEAGISGFESPAAEYKELGLSLDKLLISNPDATFFGLANGRSMEGRGIFNGDVLVVDRVEHISNGSVIVANFNGCFVCKIIDTDNALLLSASESHKPIKITESDDFQIEGVVNVSFRLHKKLPVLLSCLA</sequence>
<comment type="caution">
    <text evidence="2">The sequence shown here is derived from an EMBL/GenBank/DDBJ whole genome shotgun (WGS) entry which is preliminary data.</text>
</comment>
<dbReference type="Proteomes" id="UP000029868">
    <property type="component" value="Unassembled WGS sequence"/>
</dbReference>
<dbReference type="EMBL" id="JQEC01000015">
    <property type="protein sequence ID" value="KGJ95225.1"/>
    <property type="molecule type" value="Genomic_DNA"/>
</dbReference>
<dbReference type="InterPro" id="IPR039418">
    <property type="entry name" value="LexA-like"/>
</dbReference>